<reference evidence="2 3" key="1">
    <citation type="submission" date="2019-03" db="EMBL/GenBank/DDBJ databases">
        <title>Draft genome sequences of novel Actinobacteria.</title>
        <authorList>
            <person name="Sahin N."/>
            <person name="Ay H."/>
            <person name="Saygin H."/>
        </authorList>
    </citation>
    <scope>NUCLEOTIDE SEQUENCE [LARGE SCALE GENOMIC DNA]</scope>
    <source>
        <strain evidence="2 3">KC310</strain>
    </source>
</reference>
<feature type="signal peptide" evidence="1">
    <location>
        <begin position="1"/>
        <end position="24"/>
    </location>
</feature>
<evidence type="ECO:0000313" key="3">
    <source>
        <dbReference type="Proteomes" id="UP000295258"/>
    </source>
</evidence>
<dbReference type="RefSeq" id="WP_132595824.1">
    <property type="nucleotide sequence ID" value="NZ_SMKO01000033.1"/>
</dbReference>
<gene>
    <name evidence="2" type="ORF">E1292_15375</name>
</gene>
<accession>A0A4R4VSQ2</accession>
<dbReference type="AlphaFoldDB" id="A0A4R4VSQ2"/>
<name>A0A4R4VSQ2_9ACTN</name>
<organism evidence="2 3">
    <name type="scientific">Nonomuraea deserti</name>
    <dbReference type="NCBI Taxonomy" id="1848322"/>
    <lineage>
        <taxon>Bacteria</taxon>
        <taxon>Bacillati</taxon>
        <taxon>Actinomycetota</taxon>
        <taxon>Actinomycetes</taxon>
        <taxon>Streptosporangiales</taxon>
        <taxon>Streptosporangiaceae</taxon>
        <taxon>Nonomuraea</taxon>
    </lineage>
</organism>
<evidence type="ECO:0000313" key="2">
    <source>
        <dbReference type="EMBL" id="TDD06273.1"/>
    </source>
</evidence>
<keyword evidence="3" id="KW-1185">Reference proteome</keyword>
<proteinExistence type="predicted"/>
<keyword evidence="1" id="KW-0732">Signal</keyword>
<feature type="chain" id="PRO_5039269679" evidence="1">
    <location>
        <begin position="25"/>
        <end position="86"/>
    </location>
</feature>
<dbReference type="EMBL" id="SMKO01000033">
    <property type="protein sequence ID" value="TDD06273.1"/>
    <property type="molecule type" value="Genomic_DNA"/>
</dbReference>
<dbReference type="Proteomes" id="UP000295258">
    <property type="component" value="Unassembled WGS sequence"/>
</dbReference>
<evidence type="ECO:0000256" key="1">
    <source>
        <dbReference type="SAM" id="SignalP"/>
    </source>
</evidence>
<comment type="caution">
    <text evidence="2">The sequence shown here is derived from an EMBL/GenBank/DDBJ whole genome shotgun (WGS) entry which is preliminary data.</text>
</comment>
<sequence>MSRTRHRLLPCAVFVAIALGPANAVALSRSPDPCDQECQAGITEGYRRGVQDCRNGCPGAATAFGSEEYTTGWQKGYRQGFKDCGR</sequence>
<protein>
    <submittedName>
        <fullName evidence="2">Uncharacterized protein</fullName>
    </submittedName>
</protein>